<feature type="compositionally biased region" description="Basic residues" evidence="1">
    <location>
        <begin position="158"/>
        <end position="167"/>
    </location>
</feature>
<organism evidence="2 3">
    <name type="scientific">Aaosphaeria arxii CBS 175.79</name>
    <dbReference type="NCBI Taxonomy" id="1450172"/>
    <lineage>
        <taxon>Eukaryota</taxon>
        <taxon>Fungi</taxon>
        <taxon>Dikarya</taxon>
        <taxon>Ascomycota</taxon>
        <taxon>Pezizomycotina</taxon>
        <taxon>Dothideomycetes</taxon>
        <taxon>Pleosporomycetidae</taxon>
        <taxon>Pleosporales</taxon>
        <taxon>Pleosporales incertae sedis</taxon>
        <taxon>Aaosphaeria</taxon>
    </lineage>
</organism>
<dbReference type="Proteomes" id="UP000799778">
    <property type="component" value="Unassembled WGS sequence"/>
</dbReference>
<dbReference type="AlphaFoldDB" id="A0A6A5Y8F0"/>
<sequence>MSSRSLHKSRLSPQSDYLPLLDATFTLDAPLMDILRSKSPAYLQGKNPYGDVLLKQPTTPLHATMPTKSSAGNTYEWVETSGPTRFTARPKRRDPGGGQLTSVSPLALQQLGVQPRVGLVRTTTDFFENKASGAQQHKGSHIPKKRKVGLGDQNGPQKGRRSPHHSARSREEFRAPYPRQNVAMANSNARPQGSDFTWTLYPDRYCEEYPNEAQSDIQVVTASAQEETGGRRHSYPKLVRSQCMPTLELAAKAFPHLAQCHFKDESQGPDCCFRRAAFKMMLLPFGTNYPRARQCTREGNLHRFGTRSGVPGNIANLDGLNEGDAKFRQSSRIPENPSLVSESSICLDEFEVPADLENRTAYGRRRTLDFGFPGARKATPLKASFKEAYAHSASAKTSNCSLGMSAQGMDAPGDESEESIGKQSSDLLGLDLESLLDILLTRNGNVVINSLASNNGATATPTQTEQSHCLGAWPERQIVTPKRSHSAPISKLDTALIERLVGYVEFAAYEMGLHLENGPSSVDDEKFRDAPVDDDL</sequence>
<dbReference type="EMBL" id="ML978066">
    <property type="protein sequence ID" value="KAF2021678.1"/>
    <property type="molecule type" value="Genomic_DNA"/>
</dbReference>
<evidence type="ECO:0000313" key="3">
    <source>
        <dbReference type="Proteomes" id="UP000799778"/>
    </source>
</evidence>
<gene>
    <name evidence="2" type="ORF">BU24DRAFT_488051</name>
</gene>
<evidence type="ECO:0000313" key="2">
    <source>
        <dbReference type="EMBL" id="KAF2021678.1"/>
    </source>
</evidence>
<name>A0A6A5Y8F0_9PLEO</name>
<dbReference type="RefSeq" id="XP_033390017.1">
    <property type="nucleotide sequence ID" value="XM_033533518.1"/>
</dbReference>
<protein>
    <submittedName>
        <fullName evidence="2">Uncharacterized protein</fullName>
    </submittedName>
</protein>
<feature type="compositionally biased region" description="Polar residues" evidence="1">
    <location>
        <begin position="183"/>
        <end position="193"/>
    </location>
</feature>
<feature type="compositionally biased region" description="Basic residues" evidence="1">
    <location>
        <begin position="138"/>
        <end position="148"/>
    </location>
</feature>
<feature type="region of interest" description="Disordered" evidence="1">
    <location>
        <begin position="81"/>
        <end position="107"/>
    </location>
</feature>
<keyword evidence="3" id="KW-1185">Reference proteome</keyword>
<reference evidence="2" key="1">
    <citation type="journal article" date="2020" name="Stud. Mycol.">
        <title>101 Dothideomycetes genomes: a test case for predicting lifestyles and emergence of pathogens.</title>
        <authorList>
            <person name="Haridas S."/>
            <person name="Albert R."/>
            <person name="Binder M."/>
            <person name="Bloem J."/>
            <person name="Labutti K."/>
            <person name="Salamov A."/>
            <person name="Andreopoulos B."/>
            <person name="Baker S."/>
            <person name="Barry K."/>
            <person name="Bills G."/>
            <person name="Bluhm B."/>
            <person name="Cannon C."/>
            <person name="Castanera R."/>
            <person name="Culley D."/>
            <person name="Daum C."/>
            <person name="Ezra D."/>
            <person name="Gonzalez J."/>
            <person name="Henrissat B."/>
            <person name="Kuo A."/>
            <person name="Liang C."/>
            <person name="Lipzen A."/>
            <person name="Lutzoni F."/>
            <person name="Magnuson J."/>
            <person name="Mondo S."/>
            <person name="Nolan M."/>
            <person name="Ohm R."/>
            <person name="Pangilinan J."/>
            <person name="Park H.-J."/>
            <person name="Ramirez L."/>
            <person name="Alfaro M."/>
            <person name="Sun H."/>
            <person name="Tritt A."/>
            <person name="Yoshinaga Y."/>
            <person name="Zwiers L.-H."/>
            <person name="Turgeon B."/>
            <person name="Goodwin S."/>
            <person name="Spatafora J."/>
            <person name="Crous P."/>
            <person name="Grigoriev I."/>
        </authorList>
    </citation>
    <scope>NUCLEOTIDE SEQUENCE</scope>
    <source>
        <strain evidence="2">CBS 175.79</strain>
    </source>
</reference>
<accession>A0A6A5Y8F0</accession>
<dbReference type="OrthoDB" id="270171at2759"/>
<evidence type="ECO:0000256" key="1">
    <source>
        <dbReference type="SAM" id="MobiDB-lite"/>
    </source>
</evidence>
<dbReference type="GeneID" id="54290915"/>
<feature type="region of interest" description="Disordered" evidence="1">
    <location>
        <begin position="130"/>
        <end position="193"/>
    </location>
</feature>
<proteinExistence type="predicted"/>